<feature type="transmembrane region" description="Helical" evidence="13">
    <location>
        <begin position="988"/>
        <end position="1010"/>
    </location>
</feature>
<keyword evidence="9 13" id="KW-0472">Membrane</keyword>
<dbReference type="InterPro" id="IPR002591">
    <property type="entry name" value="Phosphodiest/P_Trfase"/>
</dbReference>
<evidence type="ECO:0000256" key="11">
    <source>
        <dbReference type="ARBA" id="ARBA00079084"/>
    </source>
</evidence>
<evidence type="ECO:0000313" key="14">
    <source>
        <dbReference type="EMBL" id="KRX93871.1"/>
    </source>
</evidence>
<dbReference type="Gene3D" id="3.40.720.10">
    <property type="entry name" value="Alkaline Phosphatase, subunit A"/>
    <property type="match status" value="1"/>
</dbReference>
<evidence type="ECO:0000256" key="5">
    <source>
        <dbReference type="ARBA" id="ARBA00022679"/>
    </source>
</evidence>
<keyword evidence="7" id="KW-0256">Endoplasmic reticulum</keyword>
<feature type="transmembrane region" description="Helical" evidence="13">
    <location>
        <begin position="15"/>
        <end position="38"/>
    </location>
</feature>
<proteinExistence type="inferred from homology"/>
<comment type="subcellular location">
    <subcellularLocation>
        <location evidence="1">Endoplasmic reticulum membrane</location>
        <topology evidence="1">Multi-pass membrane protein</topology>
    </subcellularLocation>
</comment>
<dbReference type="InterPro" id="IPR037675">
    <property type="entry name" value="PIG-O_N"/>
</dbReference>
<dbReference type="SUPFAM" id="SSF53649">
    <property type="entry name" value="Alkaline phosphatase-like"/>
    <property type="match status" value="1"/>
</dbReference>
<comment type="similarity">
    <text evidence="3">Belongs to the PIGG/PIGN/PIGO family. PIGO subfamily.</text>
</comment>
<evidence type="ECO:0000256" key="2">
    <source>
        <dbReference type="ARBA" id="ARBA00004687"/>
    </source>
</evidence>
<keyword evidence="10" id="KW-0325">Glycoprotein</keyword>
<organism evidence="14 15">
    <name type="scientific">Trichinella pseudospiralis</name>
    <name type="common">Parasitic roundworm</name>
    <dbReference type="NCBI Taxonomy" id="6337"/>
    <lineage>
        <taxon>Eukaryota</taxon>
        <taxon>Metazoa</taxon>
        <taxon>Ecdysozoa</taxon>
        <taxon>Nematoda</taxon>
        <taxon>Enoplea</taxon>
        <taxon>Dorylaimia</taxon>
        <taxon>Trichinellida</taxon>
        <taxon>Trichinellidae</taxon>
        <taxon>Trichinella</taxon>
    </lineage>
</organism>
<evidence type="ECO:0000256" key="1">
    <source>
        <dbReference type="ARBA" id="ARBA00004477"/>
    </source>
</evidence>
<feature type="non-terminal residue" evidence="14">
    <location>
        <position position="1032"/>
    </location>
</feature>
<gene>
    <name evidence="14" type="primary">PIGO</name>
    <name evidence="14" type="ORF">T4E_7903</name>
</gene>
<dbReference type="CDD" id="cd16023">
    <property type="entry name" value="GPI_EPT_3"/>
    <property type="match status" value="1"/>
</dbReference>
<dbReference type="STRING" id="6337.A0A0V0Y107"/>
<dbReference type="GO" id="GO:0006506">
    <property type="term" value="P:GPI anchor biosynthetic process"/>
    <property type="evidence" value="ECO:0007669"/>
    <property type="project" value="UniProtKB-UniPathway"/>
</dbReference>
<dbReference type="PANTHER" id="PTHR23071">
    <property type="entry name" value="PHOSPHATIDYLINOSITOL GLYCAN"/>
    <property type="match status" value="1"/>
</dbReference>
<evidence type="ECO:0000256" key="3">
    <source>
        <dbReference type="ARBA" id="ARBA00008695"/>
    </source>
</evidence>
<dbReference type="PANTHER" id="PTHR23071:SF1">
    <property type="entry name" value="GPI ETHANOLAMINE PHOSPHATE TRANSFERASE 3"/>
    <property type="match status" value="1"/>
</dbReference>
<feature type="transmembrane region" description="Helical" evidence="13">
    <location>
        <begin position="454"/>
        <end position="472"/>
    </location>
</feature>
<dbReference type="FunFam" id="3.40.720.10:FF:000041">
    <property type="entry name" value="GPI ethanolamine phosphate transferase 3"/>
    <property type="match status" value="1"/>
</dbReference>
<feature type="transmembrane region" description="Helical" evidence="13">
    <location>
        <begin position="633"/>
        <end position="653"/>
    </location>
</feature>
<feature type="transmembrane region" description="Helical" evidence="13">
    <location>
        <begin position="954"/>
        <end position="976"/>
    </location>
</feature>
<feature type="non-terminal residue" evidence="14">
    <location>
        <position position="1"/>
    </location>
</feature>
<reference evidence="14 15" key="1">
    <citation type="submission" date="2015-01" db="EMBL/GenBank/DDBJ databases">
        <title>Evolution of Trichinella species and genotypes.</title>
        <authorList>
            <person name="Korhonen P.K."/>
            <person name="Edoardo P."/>
            <person name="Giuseppe L.R."/>
            <person name="Gasser R.B."/>
        </authorList>
    </citation>
    <scope>NUCLEOTIDE SEQUENCE [LARGE SCALE GENOMIC DNA]</scope>
    <source>
        <strain evidence="14">ISS141</strain>
    </source>
</reference>
<dbReference type="GO" id="GO:0005789">
    <property type="term" value="C:endoplasmic reticulum membrane"/>
    <property type="evidence" value="ECO:0007669"/>
    <property type="project" value="UniProtKB-SubCell"/>
</dbReference>
<feature type="transmembrane region" description="Helical" evidence="13">
    <location>
        <begin position="702"/>
        <end position="723"/>
    </location>
</feature>
<evidence type="ECO:0000256" key="13">
    <source>
        <dbReference type="SAM" id="Phobius"/>
    </source>
</evidence>
<evidence type="ECO:0000256" key="9">
    <source>
        <dbReference type="ARBA" id="ARBA00023136"/>
    </source>
</evidence>
<dbReference type="InterPro" id="IPR017850">
    <property type="entry name" value="Alkaline_phosphatase_core_sf"/>
</dbReference>
<protein>
    <recommendedName>
        <fullName evidence="12">GPI ethanolamine phosphate transferase 3, catalytic subunit</fullName>
    </recommendedName>
    <alternativeName>
        <fullName evidence="11">Phosphatidylinositol-glycan biosynthesis class O protein</fullName>
    </alternativeName>
</protein>
<evidence type="ECO:0000256" key="12">
    <source>
        <dbReference type="ARBA" id="ARBA00093602"/>
    </source>
</evidence>
<dbReference type="Pfam" id="PF01663">
    <property type="entry name" value="Phosphodiest"/>
    <property type="match status" value="1"/>
</dbReference>
<keyword evidence="8 13" id="KW-1133">Transmembrane helix</keyword>
<feature type="transmembrane region" description="Helical" evidence="13">
    <location>
        <begin position="583"/>
        <end position="603"/>
    </location>
</feature>
<keyword evidence="4" id="KW-0337">GPI-anchor biosynthesis</keyword>
<feature type="transmembrane region" description="Helical" evidence="13">
    <location>
        <begin position="511"/>
        <end position="529"/>
    </location>
</feature>
<dbReference type="UniPathway" id="UPA00196"/>
<dbReference type="EMBL" id="JYDU01000081">
    <property type="protein sequence ID" value="KRX93871.1"/>
    <property type="molecule type" value="Genomic_DNA"/>
</dbReference>
<evidence type="ECO:0000256" key="7">
    <source>
        <dbReference type="ARBA" id="ARBA00022824"/>
    </source>
</evidence>
<evidence type="ECO:0000313" key="15">
    <source>
        <dbReference type="Proteomes" id="UP000054815"/>
    </source>
</evidence>
<accession>A0A0V0Y107</accession>
<feature type="transmembrane region" description="Helical" evidence="13">
    <location>
        <begin position="801"/>
        <end position="821"/>
    </location>
</feature>
<keyword evidence="5 14" id="KW-0808">Transferase</keyword>
<comment type="pathway">
    <text evidence="2">Glycolipid biosynthesis; glycosylphosphatidylinositol-anchor biosynthesis.</text>
</comment>
<evidence type="ECO:0000256" key="8">
    <source>
        <dbReference type="ARBA" id="ARBA00022989"/>
    </source>
</evidence>
<dbReference type="GO" id="GO:0051377">
    <property type="term" value="F:mannose-ethanolamine phosphotransferase activity"/>
    <property type="evidence" value="ECO:0007669"/>
    <property type="project" value="InterPro"/>
</dbReference>
<dbReference type="Proteomes" id="UP000054815">
    <property type="component" value="Unassembled WGS sequence"/>
</dbReference>
<evidence type="ECO:0000256" key="10">
    <source>
        <dbReference type="ARBA" id="ARBA00023180"/>
    </source>
</evidence>
<feature type="transmembrane region" description="Helical" evidence="13">
    <location>
        <begin position="535"/>
        <end position="556"/>
    </location>
</feature>
<name>A0A0V0Y107_TRIPS</name>
<sequence>LHLHYLIFENMGSMLFLKLLVAVLGYCFGIFFFSRGFLLTRYALLHKSSCYDVQYPVSSSSPSGCWVKSKYKRAILLVVDALRYDFVASPKHSKKIYHNKFSLVNELLSKKPSNSMLFKFIADPPTTTLQRLKSLTTGSLPTFVDAGTNFAGTAIEEDNLIDQMINQGRKITFMGDDTWMALFPNHFNKSYPYPSFDVKDLHTVDDGILAHLYDELRSNSWDLLIAHFLGVDHCGHKYGPNHPEMAKKLHQMDIVIRNVTKMMPDDTILFVFGDHGMTQNGDHGGDSEEELSAALFAYSSQRLHLEKENVQRVAAQLNLVPTLALLLDIPVPFSNLGALIPELFLDKEDRTQAARVNVYQVIRYTETYLRNFHDSVLTERFSSLLKIFNNLEADELTAEKSLDIVHKVNTIFLDSWAKFHLGWMTLGIVTILETIVSSLVIVRFPDRAESGRLLFLKCLHFALFFWAVLARNESIPPVIGITLSIELTMHLHCLVGKLFTAVDSIRTMDLISLFFMFLHAFSVFSNSYIVNEDAVVRYIIQAFFIIFFISTVRKYLAKQCGLHRFNCKTRKLSLFEWSKKNDYLNLTIFVTTGMLIIRCGVWYRRCREELVKCTMSLFLLPFGSLLDRNDKIIRMLVSCISVWIIYIIPKRYLQDNGHLDSDSRLLVLVCKFCSKLISWSLMAGWAYSWLAEEVPKMMENSLPLFFPRCCYAGFVFFFIFYIFDPLFTYTNVVDRGAKLVSVNVHFPIHSLHAYVKENWKTFMTNGPTNQGKLVFVHGLKTALSGSLVAFIWNFTLILTLLLGDGASFSMVCLLLISAILLRLNKEGILFIFDYYHISDIILLFFLKIVSEHSILPVIIFMVELCFHFFYAFGHQPTFAAIPWDAAFVGVPGNFKYLWLQSLLVMLNISASFVFVVLFLPMVVFTRDEHSFAMQVATSYAQGRNCSMRIFTCNVLFLTVLGTKLFFCVLACALHRRHLMVWKIFAPKFIFETGLFFVTSVFMLIQFILVLRLQSRFCFFLQANKHYFSHNND</sequence>
<dbReference type="InterPro" id="IPR039524">
    <property type="entry name" value="PIGO/GPI13"/>
</dbReference>
<feature type="transmembrane region" description="Helical" evidence="13">
    <location>
        <begin position="773"/>
        <end position="794"/>
    </location>
</feature>
<feature type="transmembrane region" description="Helical" evidence="13">
    <location>
        <begin position="421"/>
        <end position="442"/>
    </location>
</feature>
<evidence type="ECO:0000256" key="4">
    <source>
        <dbReference type="ARBA" id="ARBA00022502"/>
    </source>
</evidence>
<comment type="caution">
    <text evidence="14">The sequence shown here is derived from an EMBL/GenBank/DDBJ whole genome shotgun (WGS) entry which is preliminary data.</text>
</comment>
<feature type="transmembrane region" description="Helical" evidence="13">
    <location>
        <begin position="897"/>
        <end position="924"/>
    </location>
</feature>
<keyword evidence="6 13" id="KW-0812">Transmembrane</keyword>
<dbReference type="AlphaFoldDB" id="A0A0V0Y107"/>
<evidence type="ECO:0000256" key="6">
    <source>
        <dbReference type="ARBA" id="ARBA00022692"/>
    </source>
</evidence>